<organism evidence="1">
    <name type="scientific">marine sediment metagenome</name>
    <dbReference type="NCBI Taxonomy" id="412755"/>
    <lineage>
        <taxon>unclassified sequences</taxon>
        <taxon>metagenomes</taxon>
        <taxon>ecological metagenomes</taxon>
    </lineage>
</organism>
<reference evidence="1" key="1">
    <citation type="journal article" date="2015" name="Nature">
        <title>Complex archaea that bridge the gap between prokaryotes and eukaryotes.</title>
        <authorList>
            <person name="Spang A."/>
            <person name="Saw J.H."/>
            <person name="Jorgensen S.L."/>
            <person name="Zaremba-Niedzwiedzka K."/>
            <person name="Martijn J."/>
            <person name="Lind A.E."/>
            <person name="van Eijk R."/>
            <person name="Schleper C."/>
            <person name="Guy L."/>
            <person name="Ettema T.J."/>
        </authorList>
    </citation>
    <scope>NUCLEOTIDE SEQUENCE</scope>
</reference>
<dbReference type="EMBL" id="LAZR01037601">
    <property type="protein sequence ID" value="KKL21781.1"/>
    <property type="molecule type" value="Genomic_DNA"/>
</dbReference>
<proteinExistence type="predicted"/>
<gene>
    <name evidence="1" type="ORF">LCGC14_2441970</name>
</gene>
<evidence type="ECO:0000313" key="1">
    <source>
        <dbReference type="EMBL" id="KKL21781.1"/>
    </source>
</evidence>
<sequence length="63" mass="7049">MVNRPPEQPGSYEYNCKECGKLVRCELTQEDVDDGSKDGDLICYDCLAGIAEIRLQQKPGSLR</sequence>
<dbReference type="AlphaFoldDB" id="A0A0F9DVQ8"/>
<accession>A0A0F9DVQ8</accession>
<comment type="caution">
    <text evidence="1">The sequence shown here is derived from an EMBL/GenBank/DDBJ whole genome shotgun (WGS) entry which is preliminary data.</text>
</comment>
<name>A0A0F9DVQ8_9ZZZZ</name>
<protein>
    <submittedName>
        <fullName evidence="1">Uncharacterized protein</fullName>
    </submittedName>
</protein>